<protein>
    <submittedName>
        <fullName evidence="4">RNA chaperone Hfq</fullName>
    </submittedName>
</protein>
<dbReference type="GO" id="GO:0045974">
    <property type="term" value="P:regulation of translation, ncRNA-mediated"/>
    <property type="evidence" value="ECO:0007669"/>
    <property type="project" value="TreeGrafter"/>
</dbReference>
<dbReference type="Gene3D" id="2.30.30.100">
    <property type="match status" value="1"/>
</dbReference>
<organism evidence="4 5">
    <name type="scientific">Cupriavidus basilensis</name>
    <dbReference type="NCBI Taxonomy" id="68895"/>
    <lineage>
        <taxon>Bacteria</taxon>
        <taxon>Pseudomonadati</taxon>
        <taxon>Pseudomonadota</taxon>
        <taxon>Betaproteobacteria</taxon>
        <taxon>Burkholderiales</taxon>
        <taxon>Burkholderiaceae</taxon>
        <taxon>Cupriavidus</taxon>
    </lineage>
</organism>
<dbReference type="PANTHER" id="PTHR34772">
    <property type="entry name" value="RNA-BINDING PROTEIN HFQ"/>
    <property type="match status" value="1"/>
</dbReference>
<feature type="region of interest" description="Disordered" evidence="3">
    <location>
        <begin position="1"/>
        <end position="22"/>
    </location>
</feature>
<dbReference type="SUPFAM" id="SSF50182">
    <property type="entry name" value="Sm-like ribonucleoproteins"/>
    <property type="match status" value="1"/>
</dbReference>
<evidence type="ECO:0000313" key="4">
    <source>
        <dbReference type="EMBL" id="QOT79511.1"/>
    </source>
</evidence>
<keyword evidence="1" id="KW-0694">RNA-binding</keyword>
<dbReference type="AlphaFoldDB" id="A0A643FIS6"/>
<dbReference type="EMBL" id="CP062804">
    <property type="protein sequence ID" value="QOT79511.1"/>
    <property type="molecule type" value="Genomic_DNA"/>
</dbReference>
<reference evidence="4 5" key="1">
    <citation type="submission" date="2020-10" db="EMBL/GenBank/DDBJ databases">
        <title>Complete genome sequence of Cupriavidus basilensis CCUG 49340T.</title>
        <authorList>
            <person name="Salva-Serra F."/>
            <person name="Donoso R.A."/>
            <person name="Cho K.H."/>
            <person name="Yoo J.A."/>
            <person name="Lee K."/>
            <person name="Yoon S.-H."/>
            <person name="Perez-Pantoja D."/>
            <person name="Moore E.R.B."/>
        </authorList>
    </citation>
    <scope>NUCLEOTIDE SEQUENCE [LARGE SCALE GENOMIC DNA]</scope>
    <source>
        <strain evidence="5">CCUG 49340</strain>
    </source>
</reference>
<accession>A0A643FIS6</accession>
<dbReference type="GO" id="GO:0006355">
    <property type="term" value="P:regulation of DNA-templated transcription"/>
    <property type="evidence" value="ECO:0007669"/>
    <property type="project" value="InterPro"/>
</dbReference>
<evidence type="ECO:0000256" key="1">
    <source>
        <dbReference type="ARBA" id="ARBA00022884"/>
    </source>
</evidence>
<dbReference type="PANTHER" id="PTHR34772:SF1">
    <property type="entry name" value="RNA-BINDING PROTEIN HFQ"/>
    <property type="match status" value="1"/>
</dbReference>
<dbReference type="Proteomes" id="UP000397656">
    <property type="component" value="Chromosome 2"/>
</dbReference>
<gene>
    <name evidence="4" type="ORF">F7R26_032920</name>
</gene>
<feature type="compositionally biased region" description="Basic and acidic residues" evidence="3">
    <location>
        <begin position="1"/>
        <end position="12"/>
    </location>
</feature>
<evidence type="ECO:0000313" key="5">
    <source>
        <dbReference type="Proteomes" id="UP000397656"/>
    </source>
</evidence>
<keyword evidence="2" id="KW-0346">Stress response</keyword>
<dbReference type="GO" id="GO:0003723">
    <property type="term" value="F:RNA binding"/>
    <property type="evidence" value="ECO:0007669"/>
    <property type="project" value="UniProtKB-KW"/>
</dbReference>
<proteinExistence type="predicted"/>
<dbReference type="GO" id="GO:0043487">
    <property type="term" value="P:regulation of RNA stability"/>
    <property type="evidence" value="ECO:0007669"/>
    <property type="project" value="TreeGrafter"/>
</dbReference>
<dbReference type="GO" id="GO:0005829">
    <property type="term" value="C:cytosol"/>
    <property type="evidence" value="ECO:0007669"/>
    <property type="project" value="TreeGrafter"/>
</dbReference>
<dbReference type="GeneID" id="98405768"/>
<evidence type="ECO:0000256" key="2">
    <source>
        <dbReference type="ARBA" id="ARBA00023016"/>
    </source>
</evidence>
<sequence length="107" mass="11875">MNKKVTRIDRPSRKLQHLQLSTHSASRNPVVVHLSNGVRLHGVIMATDNYMVLLAESAQDPLPQIVYKHSIAVITPAHAPEATACVPGAETSPEFVSLYTPRTRKRR</sequence>
<dbReference type="CDD" id="cd01716">
    <property type="entry name" value="Hfq"/>
    <property type="match status" value="1"/>
</dbReference>
<dbReference type="Pfam" id="PF17209">
    <property type="entry name" value="Hfq"/>
    <property type="match status" value="1"/>
</dbReference>
<dbReference type="InterPro" id="IPR010920">
    <property type="entry name" value="LSM_dom_sf"/>
</dbReference>
<dbReference type="RefSeq" id="WP_150992999.1">
    <property type="nucleotide sequence ID" value="NZ_CP062804.1"/>
</dbReference>
<dbReference type="InterPro" id="IPR005001">
    <property type="entry name" value="Hfq"/>
</dbReference>
<name>A0A643FIS6_9BURK</name>
<evidence type="ECO:0000256" key="3">
    <source>
        <dbReference type="SAM" id="MobiDB-lite"/>
    </source>
</evidence>